<dbReference type="RefSeq" id="WP_115722253.1">
    <property type="nucleotide sequence ID" value="NZ_UGHX01000001.1"/>
</dbReference>
<dbReference type="AlphaFoldDB" id="A0A377JV11"/>
<reference evidence="1 2" key="1">
    <citation type="submission" date="2018-06" db="EMBL/GenBank/DDBJ databases">
        <authorList>
            <consortium name="Pathogen Informatics"/>
            <person name="Doyle S."/>
        </authorList>
    </citation>
    <scope>NUCLEOTIDE SEQUENCE [LARGE SCALE GENOMIC DNA]</scope>
    <source>
        <strain evidence="1 2">NCTC12219</strain>
    </source>
</reference>
<dbReference type="PROSITE" id="PS00092">
    <property type="entry name" value="N6_MTASE"/>
    <property type="match status" value="1"/>
</dbReference>
<evidence type="ECO:0008006" key="3">
    <source>
        <dbReference type="Google" id="ProtNLM"/>
    </source>
</evidence>
<dbReference type="SUPFAM" id="SSF53335">
    <property type="entry name" value="S-adenosyl-L-methionine-dependent methyltransferases"/>
    <property type="match status" value="1"/>
</dbReference>
<evidence type="ECO:0000313" key="1">
    <source>
        <dbReference type="EMBL" id="STP11736.1"/>
    </source>
</evidence>
<dbReference type="Gene3D" id="3.40.50.150">
    <property type="entry name" value="Vaccinia Virus protein VP39"/>
    <property type="match status" value="1"/>
</dbReference>
<dbReference type="GO" id="GO:0032259">
    <property type="term" value="P:methylation"/>
    <property type="evidence" value="ECO:0007669"/>
    <property type="project" value="InterPro"/>
</dbReference>
<dbReference type="InterPro" id="IPR029063">
    <property type="entry name" value="SAM-dependent_MTases_sf"/>
</dbReference>
<gene>
    <name evidence="1" type="ORF">NCTC12219_01635</name>
</gene>
<sequence>MSCYLGLSKRNDEYYTPAYAVKALLPYIKEKSTIWCPFDKQWSEFVRILTEHNHKVIFSHIDEGKDFFHYEPQESYDYIISNPPFSKKREILQRLNTLNKPYAMLLPINLLNDNYSNVLDSSLELIIFDRRIEFKGRNINGNHISFKTIYFCKNFLNLPHSIVFAPLNRNKEDEQIASLT</sequence>
<dbReference type="InterPro" id="IPR002052">
    <property type="entry name" value="DNA_methylase_N6_adenine_CS"/>
</dbReference>
<protein>
    <recommendedName>
        <fullName evidence="3">Sugar-phosphate nucleotidyltransferase</fullName>
    </recommendedName>
</protein>
<dbReference type="GO" id="GO:0008168">
    <property type="term" value="F:methyltransferase activity"/>
    <property type="evidence" value="ECO:0007669"/>
    <property type="project" value="InterPro"/>
</dbReference>
<proteinExistence type="predicted"/>
<name>A0A377JV11_9HELI</name>
<organism evidence="1 2">
    <name type="scientific">Helicobacter cinaedi</name>
    <dbReference type="NCBI Taxonomy" id="213"/>
    <lineage>
        <taxon>Bacteria</taxon>
        <taxon>Pseudomonadati</taxon>
        <taxon>Campylobacterota</taxon>
        <taxon>Epsilonproteobacteria</taxon>
        <taxon>Campylobacterales</taxon>
        <taxon>Helicobacteraceae</taxon>
        <taxon>Helicobacter</taxon>
    </lineage>
</organism>
<dbReference type="Proteomes" id="UP000255103">
    <property type="component" value="Unassembled WGS sequence"/>
</dbReference>
<dbReference type="EMBL" id="UGHX01000001">
    <property type="protein sequence ID" value="STP11736.1"/>
    <property type="molecule type" value="Genomic_DNA"/>
</dbReference>
<dbReference type="GO" id="GO:0003676">
    <property type="term" value="F:nucleic acid binding"/>
    <property type="evidence" value="ECO:0007669"/>
    <property type="project" value="InterPro"/>
</dbReference>
<accession>A0A377JV11</accession>
<evidence type="ECO:0000313" key="2">
    <source>
        <dbReference type="Proteomes" id="UP000255103"/>
    </source>
</evidence>